<evidence type="ECO:0000313" key="2">
    <source>
        <dbReference type="EMBL" id="AEW96244.1"/>
    </source>
</evidence>
<name>G8WSK9_STREN</name>
<dbReference type="EMBL" id="CP003219">
    <property type="protein sequence ID" value="AEW96244.1"/>
    <property type="molecule type" value="Genomic_DNA"/>
</dbReference>
<dbReference type="eggNOG" id="ENOG5033ED0">
    <property type="taxonomic scope" value="Bacteria"/>
</dbReference>
<dbReference type="STRING" id="1003195.SCATT_38730"/>
<dbReference type="KEGG" id="scy:SCATT_38730"/>
<dbReference type="AlphaFoldDB" id="G8WSK9"/>
<keyword evidence="3" id="KW-1185">Reference proteome</keyword>
<sequence>MRMGRTRRTGRAGERRAATVAVSAAFTVLAVVAFAAVGCGGPAGGSPAPPGTSAPAPGSSGARGTAAGGRQPLATIKGTGGVVVTIDSATRDPGGFVTVTGQVRNTGTEPFTGTSAWRGDEEELQKNGGSLAGATLVDTLGRKRYYVLRDTEGRCLCTTGLDVIRAGASLPVYAQFPAPPATTTQVDFDLPTLPPASIVLGR</sequence>
<dbReference type="RefSeq" id="WP_014628292.1">
    <property type="nucleotide sequence ID" value="NC_016111.1"/>
</dbReference>
<dbReference type="HOGENOM" id="CLU_105085_0_0_11"/>
<feature type="region of interest" description="Disordered" evidence="1">
    <location>
        <begin position="43"/>
        <end position="74"/>
    </location>
</feature>
<dbReference type="PATRIC" id="fig|1003195.29.peg.3870"/>
<protein>
    <submittedName>
        <fullName evidence="2">Secreted protein</fullName>
    </submittedName>
</protein>
<dbReference type="Proteomes" id="UP000007842">
    <property type="component" value="Chromosome"/>
</dbReference>
<gene>
    <name evidence="2" type="ordered locus">SCATT_38730</name>
</gene>
<accession>G8WSK9</accession>
<feature type="compositionally biased region" description="Low complexity" evidence="1">
    <location>
        <begin position="53"/>
        <end position="69"/>
    </location>
</feature>
<reference evidence="3" key="1">
    <citation type="submission" date="2011-12" db="EMBL/GenBank/DDBJ databases">
        <title>Complete genome sequence of Streptomyces cattleya strain DSM 46488.</title>
        <authorList>
            <person name="Ou H.-Y."/>
            <person name="Li P."/>
            <person name="Zhao C."/>
            <person name="O'Hagan D."/>
            <person name="Deng Z."/>
        </authorList>
    </citation>
    <scope>NUCLEOTIDE SEQUENCE [LARGE SCALE GENOMIC DNA]</scope>
    <source>
        <strain evidence="3">ATCC 35852 / DSM 46488 / JCM 4925 / NBRC 14057 / NRRL 8057</strain>
    </source>
</reference>
<dbReference type="OrthoDB" id="4334774at2"/>
<evidence type="ECO:0000313" key="3">
    <source>
        <dbReference type="Proteomes" id="UP000007842"/>
    </source>
</evidence>
<evidence type="ECO:0000256" key="1">
    <source>
        <dbReference type="SAM" id="MobiDB-lite"/>
    </source>
</evidence>
<organism evidence="2 3">
    <name type="scientific">Streptantibioticus cattleyicolor (strain ATCC 35852 / DSM 46488 / JCM 4925 / NBRC 14057 / NRRL 8057)</name>
    <name type="common">Streptomyces cattleya</name>
    <dbReference type="NCBI Taxonomy" id="1003195"/>
    <lineage>
        <taxon>Bacteria</taxon>
        <taxon>Bacillati</taxon>
        <taxon>Actinomycetota</taxon>
        <taxon>Actinomycetes</taxon>
        <taxon>Kitasatosporales</taxon>
        <taxon>Streptomycetaceae</taxon>
        <taxon>Streptantibioticus</taxon>
    </lineage>
</organism>
<proteinExistence type="predicted"/>